<dbReference type="GO" id="GO:0004519">
    <property type="term" value="F:endonuclease activity"/>
    <property type="evidence" value="ECO:0007669"/>
    <property type="project" value="UniProtKB-KW"/>
</dbReference>
<dbReference type="InterPro" id="IPR007560">
    <property type="entry name" value="Restrct_endonuc_IV_Mrr"/>
</dbReference>
<keyword evidence="2" id="KW-0255">Endonuclease</keyword>
<dbReference type="InterPro" id="IPR011856">
    <property type="entry name" value="tRNA_endonuc-like_dom_sf"/>
</dbReference>
<dbReference type="RefSeq" id="WP_281457965.1">
    <property type="nucleotide sequence ID" value="NZ_JASAOF010000020.1"/>
</dbReference>
<name>A0ABT6PUL3_9PSEU</name>
<feature type="domain" description="Restriction endonuclease type IV Mrr" evidence="1">
    <location>
        <begin position="396"/>
        <end position="526"/>
    </location>
</feature>
<dbReference type="Pfam" id="PF04471">
    <property type="entry name" value="Mrr_cat"/>
    <property type="match status" value="1"/>
</dbReference>
<evidence type="ECO:0000313" key="2">
    <source>
        <dbReference type="EMBL" id="MDI2031697.1"/>
    </source>
</evidence>
<evidence type="ECO:0000313" key="3">
    <source>
        <dbReference type="Proteomes" id="UP001237595"/>
    </source>
</evidence>
<protein>
    <submittedName>
        <fullName evidence="2">Restriction endonuclease</fullName>
        <ecNumber evidence="2">3.1.21.-</ecNumber>
    </submittedName>
</protein>
<dbReference type="Proteomes" id="UP001237595">
    <property type="component" value="Unassembled WGS sequence"/>
</dbReference>
<comment type="caution">
    <text evidence="2">The sequence shown here is derived from an EMBL/GenBank/DDBJ whole genome shotgun (WGS) entry which is preliminary data.</text>
</comment>
<dbReference type="EMBL" id="JASAOF010000020">
    <property type="protein sequence ID" value="MDI2031697.1"/>
    <property type="molecule type" value="Genomic_DNA"/>
</dbReference>
<accession>A0ABT6PUL3</accession>
<keyword evidence="3" id="KW-1185">Reference proteome</keyword>
<dbReference type="GO" id="GO:0016787">
    <property type="term" value="F:hydrolase activity"/>
    <property type="evidence" value="ECO:0007669"/>
    <property type="project" value="UniProtKB-KW"/>
</dbReference>
<evidence type="ECO:0000259" key="1">
    <source>
        <dbReference type="Pfam" id="PF04471"/>
    </source>
</evidence>
<gene>
    <name evidence="2" type="ORF">QFW96_23920</name>
</gene>
<organism evidence="2 3">
    <name type="scientific">Saccharopolyspora ipomoeae</name>
    <dbReference type="NCBI Taxonomy" id="3042027"/>
    <lineage>
        <taxon>Bacteria</taxon>
        <taxon>Bacillati</taxon>
        <taxon>Actinomycetota</taxon>
        <taxon>Actinomycetes</taxon>
        <taxon>Pseudonocardiales</taxon>
        <taxon>Pseudonocardiaceae</taxon>
        <taxon>Saccharopolyspora</taxon>
    </lineage>
</organism>
<keyword evidence="2" id="KW-0378">Hydrolase</keyword>
<dbReference type="EC" id="3.1.21.-" evidence="2"/>
<sequence>MGEVEVVTSSDEPDIVELCQLYWAIDSAGAYLYTVKDLAARFSLTAYQVNQTVRSHSKSYSVDVVCAQCGNGFLVQSRSELANFERSAKSLCSDCLKEREEIRKREAAALIAAQRNYVRNSFPIVDSIQINLGDLDLRKAVTLAALLRDDEDSSDGSITPLSQRAERLAPTVQLQMDLMKSVFDEQLILIHPESELAAFNWDGDTASTFSLNVARYYLAGIGDLPARVSRFRQDFERATSEKNMPPHWVEDSSELWLEVAVSECLSYLVFCLNRHRLDFNPGEQTETTIRKGLQWFSIGQLFNLIWRASRDAAAYKSRERISGKQAANSAVTRLRTSIERAYAEGWSLQQYRRDSRLGVSTVSHLLFTGILRLPDPLAFNPLSEGGANTRKLNWENIDSEQFERLIFNLVSETDDYANVDWLMKTNAPDHGRDIGATRIRRDPLSGFSQERIVVQCKHWLSRSVRDDDVAKEVTSIDHWDNPPVDVLVFATSGKLTADAVSWIERYNARDNRLKIEVWNDAKLEQLLAERPHLILSFELR</sequence>
<dbReference type="Gene3D" id="3.40.1350.10">
    <property type="match status" value="1"/>
</dbReference>
<keyword evidence="2" id="KW-0540">Nuclease</keyword>
<proteinExistence type="predicted"/>
<reference evidence="2 3" key="1">
    <citation type="submission" date="2023-04" db="EMBL/GenBank/DDBJ databases">
        <title>Draft genome sequence of Saccharopolyspora sp. TS4A08 isolated from sweet potato rhizospheric soil.</title>
        <authorList>
            <person name="Suksaard P."/>
            <person name="Duangmal K."/>
        </authorList>
    </citation>
    <scope>NUCLEOTIDE SEQUENCE [LARGE SCALE GENOMIC DNA]</scope>
    <source>
        <strain evidence="2 3">TS4A08</strain>
    </source>
</reference>